<proteinExistence type="predicted"/>
<feature type="transmembrane region" description="Helical" evidence="1">
    <location>
        <begin position="38"/>
        <end position="58"/>
    </location>
</feature>
<feature type="transmembrane region" description="Helical" evidence="1">
    <location>
        <begin position="6"/>
        <end position="26"/>
    </location>
</feature>
<name>A0A6C0KZ38_9ZZZZ</name>
<protein>
    <submittedName>
        <fullName evidence="2">Uncharacterized protein</fullName>
    </submittedName>
</protein>
<dbReference type="AlphaFoldDB" id="A0A6C0KZ38"/>
<organism evidence="2">
    <name type="scientific">viral metagenome</name>
    <dbReference type="NCBI Taxonomy" id="1070528"/>
    <lineage>
        <taxon>unclassified sequences</taxon>
        <taxon>metagenomes</taxon>
        <taxon>organismal metagenomes</taxon>
    </lineage>
</organism>
<accession>A0A6C0KZ38</accession>
<dbReference type="EMBL" id="MN741026">
    <property type="protein sequence ID" value="QHU23245.1"/>
    <property type="molecule type" value="Genomic_DNA"/>
</dbReference>
<keyword evidence="1" id="KW-0472">Membrane</keyword>
<keyword evidence="1" id="KW-1133">Transmembrane helix</keyword>
<reference evidence="2" key="1">
    <citation type="journal article" date="2020" name="Nature">
        <title>Giant virus diversity and host interactions through global metagenomics.</title>
        <authorList>
            <person name="Schulz F."/>
            <person name="Roux S."/>
            <person name="Paez-Espino D."/>
            <person name="Jungbluth S."/>
            <person name="Walsh D.A."/>
            <person name="Denef V.J."/>
            <person name="McMahon K.D."/>
            <person name="Konstantinidis K.T."/>
            <person name="Eloe-Fadrosh E.A."/>
            <person name="Kyrpides N.C."/>
            <person name="Woyke T."/>
        </authorList>
    </citation>
    <scope>NUCLEOTIDE SEQUENCE</scope>
    <source>
        <strain evidence="2">GVMAG-S-ERX555907-94</strain>
    </source>
</reference>
<evidence type="ECO:0000313" key="2">
    <source>
        <dbReference type="EMBL" id="QHU23245.1"/>
    </source>
</evidence>
<keyword evidence="1" id="KW-0812">Transmembrane</keyword>
<sequence length="63" mass="6961">MLKHLFVYLLHLLFVAPLLIYAGYIGRDLSDKASDENSKMVFSFVIAVGVTVGLYHGFKLATG</sequence>
<evidence type="ECO:0000256" key="1">
    <source>
        <dbReference type="SAM" id="Phobius"/>
    </source>
</evidence>